<dbReference type="WBParaSite" id="nRc.2.0.1.t34840-RA">
    <property type="protein sequence ID" value="nRc.2.0.1.t34840-RA"/>
    <property type="gene ID" value="nRc.2.0.1.g34840"/>
</dbReference>
<protein>
    <submittedName>
        <fullName evidence="2">Uncharacterized protein</fullName>
    </submittedName>
</protein>
<dbReference type="AlphaFoldDB" id="A0A915K9L1"/>
<accession>A0A915K9L1</accession>
<keyword evidence="1" id="KW-1185">Reference proteome</keyword>
<reference evidence="2" key="1">
    <citation type="submission" date="2022-11" db="UniProtKB">
        <authorList>
            <consortium name="WormBaseParasite"/>
        </authorList>
    </citation>
    <scope>IDENTIFICATION</scope>
</reference>
<evidence type="ECO:0000313" key="2">
    <source>
        <dbReference type="WBParaSite" id="nRc.2.0.1.t34840-RA"/>
    </source>
</evidence>
<proteinExistence type="predicted"/>
<dbReference type="Proteomes" id="UP000887565">
    <property type="component" value="Unplaced"/>
</dbReference>
<organism evidence="1 2">
    <name type="scientific">Romanomermis culicivorax</name>
    <name type="common">Nematode worm</name>
    <dbReference type="NCBI Taxonomy" id="13658"/>
    <lineage>
        <taxon>Eukaryota</taxon>
        <taxon>Metazoa</taxon>
        <taxon>Ecdysozoa</taxon>
        <taxon>Nematoda</taxon>
        <taxon>Enoplea</taxon>
        <taxon>Dorylaimia</taxon>
        <taxon>Mermithida</taxon>
        <taxon>Mermithoidea</taxon>
        <taxon>Mermithidae</taxon>
        <taxon>Romanomermis</taxon>
    </lineage>
</organism>
<evidence type="ECO:0000313" key="1">
    <source>
        <dbReference type="Proteomes" id="UP000887565"/>
    </source>
</evidence>
<dbReference type="Gene3D" id="1.20.120.230">
    <property type="entry name" value="Alpha-catenin/vinculin-like"/>
    <property type="match status" value="1"/>
</dbReference>
<sequence>MKNGPVPFPYVVPPLGHPKRRVFYHHSTPPLEQRSLRIIASKIQEKFSSDSDLDQKQNYDNFQQIPNESSASTFNAFRIDVRKKKMEEIQEDDLATEKFDNFTTFKSKKVNGVTDRQNDQKIDKIFFEANFDDLLAYNGILTSKIIELTNMEQFSKILVKRLKLLIEEYRKLVKVIFHRFLNDFDDFTEIYEKSRRIFRQSLEKLSIYENLTTTDLEKLKLIIHDTVDNLYKFLNNGKKKTMLKADNPSQDDDYDFLSSNNTTKNNFKIFSKFYKPQILSFIQHTNQILEEILQLFCGFFKNEKENLIIQSRLLIFSAHKLLYVVDIFHQYGQNENRRLNNYVAEKLALFLKNYVKLVKTTNFEEENILLESCRKIFDQILEISALINDFRCFVQNHC</sequence>
<name>A0A915K9L1_ROMCU</name>